<keyword evidence="2" id="KW-1185">Reference proteome</keyword>
<evidence type="ECO:0000313" key="2">
    <source>
        <dbReference type="Proteomes" id="UP000076837"/>
    </source>
</evidence>
<dbReference type="InterPro" id="IPR012334">
    <property type="entry name" value="Pectin_lyas_fold"/>
</dbReference>
<sequence>MKFFAVAALASLAHLASAVSVVGQAEGFAKGVTGGGSATPQCPKDIKELSSWLTDSTARIIVKETVTYYKAAKTPIKVGSNKTVLGIRSKGIVNGKVSDMSHKYDWDGDALSFAGADLIWVDHVTSGRPGRQHCVFGSTPSTRITLTSNFINGASDCSTG</sequence>
<dbReference type="AlphaFoldDB" id="A0A163GGV1"/>
<dbReference type="OrthoDB" id="1637350at2759"/>
<evidence type="ECO:0000313" key="1">
    <source>
        <dbReference type="EMBL" id="KZM24851.1"/>
    </source>
</evidence>
<organism evidence="1 2">
    <name type="scientific">Didymella rabiei</name>
    <name type="common">Chickpea ascochyta blight fungus</name>
    <name type="synonym">Mycosphaerella rabiei</name>
    <dbReference type="NCBI Taxonomy" id="5454"/>
    <lineage>
        <taxon>Eukaryota</taxon>
        <taxon>Fungi</taxon>
        <taxon>Dikarya</taxon>
        <taxon>Ascomycota</taxon>
        <taxon>Pezizomycotina</taxon>
        <taxon>Dothideomycetes</taxon>
        <taxon>Pleosporomycetidae</taxon>
        <taxon>Pleosporales</taxon>
        <taxon>Pleosporineae</taxon>
        <taxon>Didymellaceae</taxon>
        <taxon>Ascochyta</taxon>
    </lineage>
</organism>
<accession>A0A163GGV1</accession>
<gene>
    <name evidence="1" type="ORF">ST47_g4027</name>
</gene>
<protein>
    <submittedName>
        <fullName evidence="1">Lyase</fullName>
    </submittedName>
</protein>
<reference evidence="1 2" key="1">
    <citation type="journal article" date="2016" name="Sci. Rep.">
        <title>Draft genome sequencing and secretome analysis of fungal phytopathogen Ascochyta rabiei provides insight into the necrotrophic effector repertoire.</title>
        <authorList>
            <person name="Verma S."/>
            <person name="Gazara R.K."/>
            <person name="Nizam S."/>
            <person name="Parween S."/>
            <person name="Chattopadhyay D."/>
            <person name="Verma P.K."/>
        </authorList>
    </citation>
    <scope>NUCLEOTIDE SEQUENCE [LARGE SCALE GENOMIC DNA]</scope>
    <source>
        <strain evidence="1 2">ArDII</strain>
    </source>
</reference>
<dbReference type="SUPFAM" id="SSF51126">
    <property type="entry name" value="Pectin lyase-like"/>
    <property type="match status" value="1"/>
</dbReference>
<comment type="caution">
    <text evidence="1">The sequence shown here is derived from an EMBL/GenBank/DDBJ whole genome shotgun (WGS) entry which is preliminary data.</text>
</comment>
<dbReference type="Gene3D" id="2.160.20.10">
    <property type="entry name" value="Single-stranded right-handed beta-helix, Pectin lyase-like"/>
    <property type="match status" value="1"/>
</dbReference>
<dbReference type="EMBL" id="JYNV01000152">
    <property type="protein sequence ID" value="KZM24851.1"/>
    <property type="molecule type" value="Genomic_DNA"/>
</dbReference>
<dbReference type="STRING" id="5454.A0A163GGV1"/>
<dbReference type="InterPro" id="IPR011050">
    <property type="entry name" value="Pectin_lyase_fold/virulence"/>
</dbReference>
<dbReference type="Proteomes" id="UP000076837">
    <property type="component" value="Unassembled WGS sequence"/>
</dbReference>
<proteinExistence type="predicted"/>
<name>A0A163GGV1_DIDRA</name>
<dbReference type="GO" id="GO:0016829">
    <property type="term" value="F:lyase activity"/>
    <property type="evidence" value="ECO:0007669"/>
    <property type="project" value="UniProtKB-KW"/>
</dbReference>
<keyword evidence="1" id="KW-0456">Lyase</keyword>